<dbReference type="InterPro" id="IPR038765">
    <property type="entry name" value="Papain-like_cys_pep_sf"/>
</dbReference>
<feature type="non-terminal residue" evidence="1">
    <location>
        <position position="188"/>
    </location>
</feature>
<dbReference type="Gene3D" id="3.90.70.10">
    <property type="entry name" value="Cysteine proteinases"/>
    <property type="match status" value="1"/>
</dbReference>
<evidence type="ECO:0000313" key="1">
    <source>
        <dbReference type="EMBL" id="CAF5205486.1"/>
    </source>
</evidence>
<dbReference type="EMBL" id="CAJOBJ010348902">
    <property type="protein sequence ID" value="CAF5205486.1"/>
    <property type="molecule type" value="Genomic_DNA"/>
</dbReference>
<sequence length="188" mass="21560">IEQVQNSKLTTLSFENLNKLFLEIKEQIHEKITLDDLDSQTSNIIQYVDITWLLHHIQFGSTIKHTFSGQILHAHCCNNCSHVHFRAEPFQILTLSINKTSQTLEEVIATLTKIEIIESISCSYCTNQLKNEQDRIIKHDAILITPVDEVITSSYKCDEVINSMLIVIEVITSTEKFVEVNFNSLINK</sequence>
<dbReference type="Proteomes" id="UP000681720">
    <property type="component" value="Unassembled WGS sequence"/>
</dbReference>
<evidence type="ECO:0000313" key="2">
    <source>
        <dbReference type="Proteomes" id="UP000681720"/>
    </source>
</evidence>
<proteinExistence type="predicted"/>
<gene>
    <name evidence="1" type="ORF">GIL414_LOCUS77985</name>
</gene>
<protein>
    <submittedName>
        <fullName evidence="1">Uncharacterized protein</fullName>
    </submittedName>
</protein>
<accession>A0A8S3IX71</accession>
<dbReference type="AlphaFoldDB" id="A0A8S3IX71"/>
<name>A0A8S3IX71_9BILA</name>
<dbReference type="SUPFAM" id="SSF54001">
    <property type="entry name" value="Cysteine proteinases"/>
    <property type="match status" value="1"/>
</dbReference>
<organism evidence="1 2">
    <name type="scientific">Rotaria magnacalcarata</name>
    <dbReference type="NCBI Taxonomy" id="392030"/>
    <lineage>
        <taxon>Eukaryota</taxon>
        <taxon>Metazoa</taxon>
        <taxon>Spiralia</taxon>
        <taxon>Gnathifera</taxon>
        <taxon>Rotifera</taxon>
        <taxon>Eurotatoria</taxon>
        <taxon>Bdelloidea</taxon>
        <taxon>Philodinida</taxon>
        <taxon>Philodinidae</taxon>
        <taxon>Rotaria</taxon>
    </lineage>
</organism>
<reference evidence="1" key="1">
    <citation type="submission" date="2021-02" db="EMBL/GenBank/DDBJ databases">
        <authorList>
            <person name="Nowell W R."/>
        </authorList>
    </citation>
    <scope>NUCLEOTIDE SEQUENCE</scope>
</reference>
<comment type="caution">
    <text evidence="1">The sequence shown here is derived from an EMBL/GenBank/DDBJ whole genome shotgun (WGS) entry which is preliminary data.</text>
</comment>